<dbReference type="AlphaFoldDB" id="A0A0B6YCK6"/>
<gene>
    <name evidence="1" type="primary">ORF20713</name>
</gene>
<protein>
    <submittedName>
        <fullName evidence="1">Uncharacterized protein</fullName>
    </submittedName>
</protein>
<evidence type="ECO:0000313" key="1">
    <source>
        <dbReference type="EMBL" id="CEK53561.1"/>
    </source>
</evidence>
<organism evidence="1">
    <name type="scientific">Arion vulgaris</name>
    <dbReference type="NCBI Taxonomy" id="1028688"/>
    <lineage>
        <taxon>Eukaryota</taxon>
        <taxon>Metazoa</taxon>
        <taxon>Spiralia</taxon>
        <taxon>Lophotrochozoa</taxon>
        <taxon>Mollusca</taxon>
        <taxon>Gastropoda</taxon>
        <taxon>Heterobranchia</taxon>
        <taxon>Euthyneura</taxon>
        <taxon>Panpulmonata</taxon>
        <taxon>Eupulmonata</taxon>
        <taxon>Stylommatophora</taxon>
        <taxon>Helicina</taxon>
        <taxon>Arionoidea</taxon>
        <taxon>Arionidae</taxon>
        <taxon>Arion</taxon>
    </lineage>
</organism>
<accession>A0A0B6YCK6</accession>
<reference evidence="1" key="1">
    <citation type="submission" date="2014-12" db="EMBL/GenBank/DDBJ databases">
        <title>Insight into the proteome of Arion vulgaris.</title>
        <authorList>
            <person name="Aradska J."/>
            <person name="Bulat T."/>
            <person name="Smidak R."/>
            <person name="Sarate P."/>
            <person name="Gangsoo J."/>
            <person name="Sialana F."/>
            <person name="Bilban M."/>
            <person name="Lubec G."/>
        </authorList>
    </citation>
    <scope>NUCLEOTIDE SEQUENCE</scope>
    <source>
        <tissue evidence="1">Skin</tissue>
    </source>
</reference>
<dbReference type="EMBL" id="HACG01006696">
    <property type="protein sequence ID" value="CEK53561.1"/>
    <property type="molecule type" value="Transcribed_RNA"/>
</dbReference>
<sequence>LGSEVTQFQDVLRLVSSTVTSCVADPQGRMFAERLLSLTLDFVYGLLEDASQVSQNGEQKTHLAGKEVDEWCNVVLSHIPALRKCMSTLQYRASPHRGGMQSQKSLETEIISNSELNLENYVKENSLSSFQSSMMSTAKNETLHYRE</sequence>
<feature type="non-terminal residue" evidence="1">
    <location>
        <position position="147"/>
    </location>
</feature>
<feature type="non-terminal residue" evidence="1">
    <location>
        <position position="1"/>
    </location>
</feature>
<name>A0A0B6YCK6_9EUPU</name>
<proteinExistence type="predicted"/>